<proteinExistence type="predicted"/>
<sequence length="517" mass="58169">MTYVAQDEKTRRSGRFWLPDAPEKTVGGWLDLSSRWPLLILADPLTPSMREVSRSISADGTPFSTMVPTDDGQASDSLVIHGMIRNPSGRVTLVGAVTAGRSEIIGGVVRDPGEQRFRAEYVLVGPHQVGADATFTMARIRVKHLDSWANLPGIAMELAEDWSQITARYEKHEQASAVMAGGRELVLDEVVNLQEPTVLGAGFKRSVELRLNEPAGLTVDEWWRRFVTPMTELLTMAIGVPCPPVDLKLFRDENKEWVDVQHPQLREDSGDLLHAYQVFLARDRLTLDHLARWLEVAADLSPIPALVTETISAHERPLPSQLLEMTIAAEGLHRRLQPKAQVMTRGQKDRARKQAKEAVSEELKERVSEALMHIDAPSYIERLRYLTNLTREAIPQAAGLMVASQEEQKLDTTKGWEDRIKAVRNGFAHQAPRRDDAPDDKEWQEQVILLRTLYWVLAAALLLQTGVEPAKLRERIENYEPYRALLRQARQWLPAIYVVQPTCPPTEHLAASSTLED</sequence>
<comment type="caution">
    <text evidence="3">The sequence shown here is derived from an EMBL/GenBank/DDBJ whole genome shotgun (WGS) entry which is preliminary data.</text>
</comment>
<gene>
    <name evidence="3" type="ORF">GCM10022252_47970</name>
</gene>
<dbReference type="Proteomes" id="UP001501251">
    <property type="component" value="Unassembled WGS sequence"/>
</dbReference>
<dbReference type="Pfam" id="PF18739">
    <property type="entry name" value="HEPN_Apea"/>
    <property type="match status" value="1"/>
</dbReference>
<evidence type="ECO:0008006" key="5">
    <source>
        <dbReference type="Google" id="ProtNLM"/>
    </source>
</evidence>
<organism evidence="3 4">
    <name type="scientific">Streptosporangium oxazolinicum</name>
    <dbReference type="NCBI Taxonomy" id="909287"/>
    <lineage>
        <taxon>Bacteria</taxon>
        <taxon>Bacillati</taxon>
        <taxon>Actinomycetota</taxon>
        <taxon>Actinomycetes</taxon>
        <taxon>Streptosporangiales</taxon>
        <taxon>Streptosporangiaceae</taxon>
        <taxon>Streptosporangium</taxon>
    </lineage>
</organism>
<accession>A0ABP8B503</accession>
<name>A0ABP8B503_9ACTN</name>
<evidence type="ECO:0000259" key="2">
    <source>
        <dbReference type="Pfam" id="PF18862"/>
    </source>
</evidence>
<dbReference type="EMBL" id="BAABAQ010000009">
    <property type="protein sequence ID" value="GAA4198094.1"/>
    <property type="molecule type" value="Genomic_DNA"/>
</dbReference>
<evidence type="ECO:0000259" key="1">
    <source>
        <dbReference type="Pfam" id="PF18739"/>
    </source>
</evidence>
<keyword evidence="4" id="KW-1185">Reference proteome</keyword>
<dbReference type="InterPro" id="IPR041223">
    <property type="entry name" value="ApeA_NTD"/>
</dbReference>
<dbReference type="InterPro" id="IPR041229">
    <property type="entry name" value="HEPN_Apea"/>
</dbReference>
<evidence type="ECO:0000313" key="4">
    <source>
        <dbReference type="Proteomes" id="UP001501251"/>
    </source>
</evidence>
<evidence type="ECO:0000313" key="3">
    <source>
        <dbReference type="EMBL" id="GAA4198094.1"/>
    </source>
</evidence>
<protein>
    <recommendedName>
        <fullName evidence="5">ApeA N-terminal domain-containing protein</fullName>
    </recommendedName>
</protein>
<reference evidence="4" key="1">
    <citation type="journal article" date="2019" name="Int. J. Syst. Evol. Microbiol.">
        <title>The Global Catalogue of Microorganisms (GCM) 10K type strain sequencing project: providing services to taxonomists for standard genome sequencing and annotation.</title>
        <authorList>
            <consortium name="The Broad Institute Genomics Platform"/>
            <consortium name="The Broad Institute Genome Sequencing Center for Infectious Disease"/>
            <person name="Wu L."/>
            <person name="Ma J."/>
        </authorList>
    </citation>
    <scope>NUCLEOTIDE SEQUENCE [LARGE SCALE GENOMIC DNA]</scope>
    <source>
        <strain evidence="4">JCM 17388</strain>
    </source>
</reference>
<feature type="domain" description="ApeA N-terminal" evidence="2">
    <location>
        <begin position="12"/>
        <end position="259"/>
    </location>
</feature>
<dbReference type="Pfam" id="PF18862">
    <property type="entry name" value="ApeA_NTD1"/>
    <property type="match status" value="1"/>
</dbReference>
<feature type="domain" description="Apea-like HEPN" evidence="1">
    <location>
        <begin position="323"/>
        <end position="468"/>
    </location>
</feature>